<dbReference type="EMBL" id="JPOS01000018">
    <property type="protein sequence ID" value="KGE88490.1"/>
    <property type="molecule type" value="Genomic_DNA"/>
</dbReference>
<evidence type="ECO:0000256" key="1">
    <source>
        <dbReference type="SAM" id="SignalP"/>
    </source>
</evidence>
<dbReference type="SUPFAM" id="SSF49384">
    <property type="entry name" value="Carbohydrate-binding domain"/>
    <property type="match status" value="1"/>
</dbReference>
<dbReference type="PROSITE" id="PS00018">
    <property type="entry name" value="EF_HAND_1"/>
    <property type="match status" value="1"/>
</dbReference>
<name>A0A098S8N9_9BACT</name>
<evidence type="ECO:0000313" key="3">
    <source>
        <dbReference type="EMBL" id="KGE88490.1"/>
    </source>
</evidence>
<dbReference type="NCBIfam" id="TIGR04183">
    <property type="entry name" value="Por_Secre_tail"/>
    <property type="match status" value="1"/>
</dbReference>
<dbReference type="STRING" id="1524460.IX84_07305"/>
<organism evidence="3 4">
    <name type="scientific">Phaeodactylibacter xiamenensis</name>
    <dbReference type="NCBI Taxonomy" id="1524460"/>
    <lineage>
        <taxon>Bacteria</taxon>
        <taxon>Pseudomonadati</taxon>
        <taxon>Bacteroidota</taxon>
        <taxon>Saprospiria</taxon>
        <taxon>Saprospirales</taxon>
        <taxon>Haliscomenobacteraceae</taxon>
        <taxon>Phaeodactylibacter</taxon>
    </lineage>
</organism>
<protein>
    <recommendedName>
        <fullName evidence="2">Secretion system C-terminal sorting domain-containing protein</fullName>
    </recommendedName>
</protein>
<proteinExistence type="predicted"/>
<reference evidence="3 4" key="1">
    <citation type="journal article" date="2014" name="Int. J. Syst. Evol. Microbiol.">
        <title>Phaeodactylibacter xiamenensis gen. nov., sp. nov., a member of the family Saprospiraceae isolated from the marine alga Phaeodactylum tricornutum.</title>
        <authorList>
            <person name="Chen Z.Jr."/>
            <person name="Lei X."/>
            <person name="Lai Q."/>
            <person name="Li Y."/>
            <person name="Zhang B."/>
            <person name="Zhang J."/>
            <person name="Zhang H."/>
            <person name="Yang L."/>
            <person name="Zheng W."/>
            <person name="Tian Y."/>
            <person name="Yu Z."/>
            <person name="Xu H.Jr."/>
            <person name="Zheng T."/>
        </authorList>
    </citation>
    <scope>NUCLEOTIDE SEQUENCE [LARGE SCALE GENOMIC DNA]</scope>
    <source>
        <strain evidence="3 4">KD52</strain>
    </source>
</reference>
<evidence type="ECO:0000313" key="4">
    <source>
        <dbReference type="Proteomes" id="UP000029736"/>
    </source>
</evidence>
<dbReference type="InterPro" id="IPR018247">
    <property type="entry name" value="EF_Hand_1_Ca_BS"/>
</dbReference>
<dbReference type="InterPro" id="IPR008965">
    <property type="entry name" value="CBM2/CBM3_carb-bd_dom_sf"/>
</dbReference>
<dbReference type="Proteomes" id="UP000029736">
    <property type="component" value="Unassembled WGS sequence"/>
</dbReference>
<evidence type="ECO:0000259" key="2">
    <source>
        <dbReference type="Pfam" id="PF18962"/>
    </source>
</evidence>
<dbReference type="InterPro" id="IPR036439">
    <property type="entry name" value="Dockerin_dom_sf"/>
</dbReference>
<dbReference type="GO" id="GO:0000272">
    <property type="term" value="P:polysaccharide catabolic process"/>
    <property type="evidence" value="ECO:0007669"/>
    <property type="project" value="InterPro"/>
</dbReference>
<dbReference type="CDD" id="cd14252">
    <property type="entry name" value="Dockerin_like"/>
    <property type="match status" value="1"/>
</dbReference>
<comment type="caution">
    <text evidence="3">The sequence shown here is derived from an EMBL/GenBank/DDBJ whole genome shotgun (WGS) entry which is preliminary data.</text>
</comment>
<keyword evidence="4" id="KW-1185">Reference proteome</keyword>
<gene>
    <name evidence="3" type="ORF">IX84_07305</name>
</gene>
<dbReference type="GO" id="GO:0030246">
    <property type="term" value="F:carbohydrate binding"/>
    <property type="evidence" value="ECO:0007669"/>
    <property type="project" value="InterPro"/>
</dbReference>
<dbReference type="RefSeq" id="WP_044218034.1">
    <property type="nucleotide sequence ID" value="NZ_JBKAGJ010000006.1"/>
</dbReference>
<dbReference type="Pfam" id="PF18962">
    <property type="entry name" value="Por_Secre_tail"/>
    <property type="match status" value="1"/>
</dbReference>
<accession>A0A098S8N9</accession>
<dbReference type="Gene3D" id="2.60.40.680">
    <property type="match status" value="1"/>
</dbReference>
<sequence length="612" mass="67048">MKNTTLFFLFFSFLFSNHLVMAQSGNCTDYSLCFEKRVDSNGDTIIDVLLFNPPDSIEGLRVTVDLSSEAFDVTAFDIDTVLLVGTPIYVEGSLEDELRSENTYFDDPKIVTEDTIKLYSFTANGPPGGCIDVSFGFTNSLVSAENGFEGCAPDSLALVNCATTLCFPSVEISGVVEALVDCQDSVANDFGMRDVIVSVYQDLSSAPYDSGRTTNQGDYGVLVAPGHDYVVTPTIDTSRYIDTCGVTEVDVARTREHILGTDHFDYPYEFIAADASQDGTVNTSDLILIASAIVGDTTFFDYLGWEFILLEEYLSLDDTPLDTSAINSVSNSDTLSNLNFNASVSFIGIKIGDVNLTCSACYTPAESGSRSVDLRLLSGTSDTEKFELRFPANVNLGGTIEVPLYASDFTSEGVMGLHLWADPSYLTFEEATPAHLPEHQYFLYTVNEPDRLSMLWFNDLEGGATVDSDKPLVILKMKVHALPVEWSSAINLQNLPDRNKVYPDGTIVGHPISLKVSVQSEARTSESGLYLHKVQNPFHDELRFSVTSKVDAATNIELLNLNGEQVLQLRRILHSGRNDLILTDVSQLLSGTYLLRIVSDDGSTSTQKIIKQ</sequence>
<dbReference type="Gene3D" id="1.10.1330.10">
    <property type="entry name" value="Dockerin domain"/>
    <property type="match status" value="1"/>
</dbReference>
<keyword evidence="1" id="KW-0732">Signal</keyword>
<feature type="chain" id="PRO_5001939965" description="Secretion system C-terminal sorting domain-containing protein" evidence="1">
    <location>
        <begin position="23"/>
        <end position="612"/>
    </location>
</feature>
<feature type="signal peptide" evidence="1">
    <location>
        <begin position="1"/>
        <end position="22"/>
    </location>
</feature>
<dbReference type="OrthoDB" id="940952at2"/>
<dbReference type="AlphaFoldDB" id="A0A098S8N9"/>
<feature type="domain" description="Secretion system C-terminal sorting" evidence="2">
    <location>
        <begin position="536"/>
        <end position="610"/>
    </location>
</feature>
<dbReference type="InterPro" id="IPR026444">
    <property type="entry name" value="Secre_tail"/>
</dbReference>